<dbReference type="Proteomes" id="UP000499080">
    <property type="component" value="Unassembled WGS sequence"/>
</dbReference>
<accession>A0A4Y2UMU6</accession>
<protein>
    <submittedName>
        <fullName evidence="1">Uncharacterized protein</fullName>
    </submittedName>
</protein>
<keyword evidence="2" id="KW-1185">Reference proteome</keyword>
<evidence type="ECO:0000313" key="2">
    <source>
        <dbReference type="Proteomes" id="UP000499080"/>
    </source>
</evidence>
<sequence length="96" mass="10950">MRTAYRKEHPTILKTALQDSFAMSFYYGLSCGVCCELYCLQKHYDILGIYKAFHQYESGNVWSVHISLQIFCHVHSTQKVSSLYGSGDDVSDDISL</sequence>
<comment type="caution">
    <text evidence="1">The sequence shown here is derived from an EMBL/GenBank/DDBJ whole genome shotgun (WGS) entry which is preliminary data.</text>
</comment>
<proteinExistence type="predicted"/>
<dbReference type="EMBL" id="BGPR01037756">
    <property type="protein sequence ID" value="GBO13441.1"/>
    <property type="molecule type" value="Genomic_DNA"/>
</dbReference>
<gene>
    <name evidence="1" type="ORF">AVEN_61836_1</name>
</gene>
<dbReference type="AlphaFoldDB" id="A0A4Y2UMU6"/>
<organism evidence="1 2">
    <name type="scientific">Araneus ventricosus</name>
    <name type="common">Orbweaver spider</name>
    <name type="synonym">Epeira ventricosa</name>
    <dbReference type="NCBI Taxonomy" id="182803"/>
    <lineage>
        <taxon>Eukaryota</taxon>
        <taxon>Metazoa</taxon>
        <taxon>Ecdysozoa</taxon>
        <taxon>Arthropoda</taxon>
        <taxon>Chelicerata</taxon>
        <taxon>Arachnida</taxon>
        <taxon>Araneae</taxon>
        <taxon>Araneomorphae</taxon>
        <taxon>Entelegynae</taxon>
        <taxon>Araneoidea</taxon>
        <taxon>Araneidae</taxon>
        <taxon>Araneus</taxon>
    </lineage>
</organism>
<evidence type="ECO:0000313" key="1">
    <source>
        <dbReference type="EMBL" id="GBO13441.1"/>
    </source>
</evidence>
<name>A0A4Y2UMU6_ARAVE</name>
<reference evidence="1 2" key="1">
    <citation type="journal article" date="2019" name="Sci. Rep.">
        <title>Orb-weaving spider Araneus ventricosus genome elucidates the spidroin gene catalogue.</title>
        <authorList>
            <person name="Kono N."/>
            <person name="Nakamura H."/>
            <person name="Ohtoshi R."/>
            <person name="Moran D.A.P."/>
            <person name="Shinohara A."/>
            <person name="Yoshida Y."/>
            <person name="Fujiwara M."/>
            <person name="Mori M."/>
            <person name="Tomita M."/>
            <person name="Arakawa K."/>
        </authorList>
    </citation>
    <scope>NUCLEOTIDE SEQUENCE [LARGE SCALE GENOMIC DNA]</scope>
</reference>